<dbReference type="GO" id="GO:0005813">
    <property type="term" value="C:centrosome"/>
    <property type="evidence" value="ECO:0007669"/>
    <property type="project" value="TreeGrafter"/>
</dbReference>
<dbReference type="GO" id="GO:0034464">
    <property type="term" value="C:BBSome"/>
    <property type="evidence" value="ECO:0007669"/>
    <property type="project" value="InterPro"/>
</dbReference>
<gene>
    <name evidence="3" type="ORF">GBAR_LOCUS1513</name>
</gene>
<dbReference type="Pfam" id="PF23304">
    <property type="entry name" value="GAE_BBS1"/>
    <property type="match status" value="1"/>
</dbReference>
<evidence type="ECO:0000313" key="4">
    <source>
        <dbReference type="Proteomes" id="UP001174909"/>
    </source>
</evidence>
<reference evidence="3" key="1">
    <citation type="submission" date="2023-03" db="EMBL/GenBank/DDBJ databases">
        <authorList>
            <person name="Steffen K."/>
            <person name="Cardenas P."/>
        </authorList>
    </citation>
    <scope>NUCLEOTIDE SEQUENCE</scope>
</reference>
<dbReference type="InterPro" id="IPR032728">
    <property type="entry name" value="BBS1_N"/>
</dbReference>
<organism evidence="3 4">
    <name type="scientific">Geodia barretti</name>
    <name type="common">Barrett's horny sponge</name>
    <dbReference type="NCBI Taxonomy" id="519541"/>
    <lineage>
        <taxon>Eukaryota</taxon>
        <taxon>Metazoa</taxon>
        <taxon>Porifera</taxon>
        <taxon>Demospongiae</taxon>
        <taxon>Heteroscleromorpha</taxon>
        <taxon>Tetractinellida</taxon>
        <taxon>Astrophorina</taxon>
        <taxon>Geodiidae</taxon>
        <taxon>Geodia</taxon>
    </lineage>
</organism>
<accession>A0AA35QWC4</accession>
<evidence type="ECO:0000259" key="2">
    <source>
        <dbReference type="Pfam" id="PF23304"/>
    </source>
</evidence>
<evidence type="ECO:0000259" key="1">
    <source>
        <dbReference type="Pfam" id="PF14779"/>
    </source>
</evidence>
<name>A0AA35QWC4_GEOBA</name>
<dbReference type="GO" id="GO:0005119">
    <property type="term" value="F:smoothened binding"/>
    <property type="evidence" value="ECO:0007669"/>
    <property type="project" value="TreeGrafter"/>
</dbReference>
<dbReference type="Proteomes" id="UP001174909">
    <property type="component" value="Unassembled WGS sequence"/>
</dbReference>
<dbReference type="InterPro" id="IPR028784">
    <property type="entry name" value="BBS1"/>
</dbReference>
<dbReference type="AlphaFoldDB" id="A0AA35QWC4"/>
<keyword evidence="4" id="KW-1185">Reference proteome</keyword>
<protein>
    <submittedName>
        <fullName evidence="3">Bardet-Biedl syndrome 1 protein homolog</fullName>
    </submittedName>
</protein>
<sequence>MRFCNGAATVTSFPWEPAIPINIASSAAGGDVCAEPFPPFLFVCVFWRREKMSARTHPVSRQRSPDDQENSGISGAGAWLDAHYDPVASLYTFSSCMALEDLNRDGDHKGPSLSFETPLLDLPHGGQRLLHGQPLTPELQPLPWQQARCLRLQELRPYFNLPYPTFSKSLSFPILHIPVSVTLREGNKEVPLSVRSLKYLQLEDDAELQASFLATFRHIPLRRKSVITAMAILKKSHTEDDAVSCLVVASENGDIYVLDPEAFTVLKQFLLPSPAVFLSVTGLHDVDYHISAACRDNCIYTFKSGASTTPRYKIPLASQPCGLQRINKDVVVGCMDDSLASYSVKGRRQWSLRLPASLTCMELLHHRPRSFKAVVVALQNREVRIYKDKFLVNCITVDDVVVGLKFGPFGREDGVLLMVTQGGALLVKILKRSVSFEAKDLTPGPPAAQLDKLNIPKRTRVYVEQMAREKANASTMHSVFQQDLSRLRLQITQAYAKAVTSRLTPLTASPDCSLKIAAQVQGLGPIFRLTVTVQNTSPSKPVTNCYITFRCDEGLYRITRKFIQMPLLVPTVSYNFDTMVQCTDDMGRAEEISVYVVQNHTSTPLITAVLNMPVSETIIVT</sequence>
<dbReference type="PANTHER" id="PTHR20870">
    <property type="entry name" value="BARDET-BIEDL SYNDROME 1 PROTEIN"/>
    <property type="match status" value="1"/>
</dbReference>
<dbReference type="SUPFAM" id="SSF50978">
    <property type="entry name" value="WD40 repeat-like"/>
    <property type="match status" value="1"/>
</dbReference>
<dbReference type="PANTHER" id="PTHR20870:SF0">
    <property type="entry name" value="BARDET-BIEDL SYNDROME 1 PROTEIN"/>
    <property type="match status" value="1"/>
</dbReference>
<dbReference type="InterPro" id="IPR056419">
    <property type="entry name" value="GAE_BBS1"/>
</dbReference>
<dbReference type="GO" id="GO:0005113">
    <property type="term" value="F:patched binding"/>
    <property type="evidence" value="ECO:0007669"/>
    <property type="project" value="TreeGrafter"/>
</dbReference>
<dbReference type="InterPro" id="IPR036322">
    <property type="entry name" value="WD40_repeat_dom_sf"/>
</dbReference>
<dbReference type="GO" id="GO:0061512">
    <property type="term" value="P:protein localization to cilium"/>
    <property type="evidence" value="ECO:0007669"/>
    <property type="project" value="TreeGrafter"/>
</dbReference>
<evidence type="ECO:0000313" key="3">
    <source>
        <dbReference type="EMBL" id="CAI7994605.1"/>
    </source>
</evidence>
<dbReference type="GO" id="GO:1905515">
    <property type="term" value="P:non-motile cilium assembly"/>
    <property type="evidence" value="ECO:0007669"/>
    <property type="project" value="InterPro"/>
</dbReference>
<dbReference type="GO" id="GO:0005930">
    <property type="term" value="C:axoneme"/>
    <property type="evidence" value="ECO:0007669"/>
    <property type="project" value="TreeGrafter"/>
</dbReference>
<proteinExistence type="predicted"/>
<feature type="domain" description="Bardet-Biedl syndrome 1 N-terminal" evidence="1">
    <location>
        <begin position="188"/>
        <end position="303"/>
    </location>
</feature>
<comment type="caution">
    <text evidence="3">The sequence shown here is derived from an EMBL/GenBank/DDBJ whole genome shotgun (WGS) entry which is preliminary data.</text>
</comment>
<dbReference type="Pfam" id="PF14779">
    <property type="entry name" value="BBS1"/>
    <property type="match status" value="2"/>
</dbReference>
<dbReference type="EMBL" id="CASHTH010000222">
    <property type="protein sequence ID" value="CAI7994605.1"/>
    <property type="molecule type" value="Genomic_DNA"/>
</dbReference>
<feature type="domain" description="Bardet-Biedl syndrome 1 N-terminal" evidence="1">
    <location>
        <begin position="79"/>
        <end position="109"/>
    </location>
</feature>
<feature type="domain" description="Bardet-Biedl syndrome 1 protein GAE" evidence="2">
    <location>
        <begin position="514"/>
        <end position="617"/>
    </location>
</feature>